<evidence type="ECO:0000313" key="3">
    <source>
        <dbReference type="EMBL" id="GMR36973.1"/>
    </source>
</evidence>
<reference evidence="4" key="1">
    <citation type="submission" date="2022-10" db="EMBL/GenBank/DDBJ databases">
        <title>Genome assembly of Pristionchus species.</title>
        <authorList>
            <person name="Yoshida K."/>
            <person name="Sommer R.J."/>
        </authorList>
    </citation>
    <scope>NUCLEOTIDE SEQUENCE [LARGE SCALE GENOMIC DNA]</scope>
    <source>
        <strain evidence="4">RS5460</strain>
    </source>
</reference>
<name>A0AAN4ZEC2_9BILA</name>
<gene>
    <name evidence="3" type="ORF">PMAYCL1PPCAC_07168</name>
</gene>
<evidence type="ECO:0008006" key="5">
    <source>
        <dbReference type="Google" id="ProtNLM"/>
    </source>
</evidence>
<feature type="region of interest" description="Disordered" evidence="1">
    <location>
        <begin position="379"/>
        <end position="406"/>
    </location>
</feature>
<evidence type="ECO:0000256" key="1">
    <source>
        <dbReference type="SAM" id="MobiDB-lite"/>
    </source>
</evidence>
<evidence type="ECO:0000256" key="2">
    <source>
        <dbReference type="SAM" id="SignalP"/>
    </source>
</evidence>
<keyword evidence="4" id="KW-1185">Reference proteome</keyword>
<feature type="signal peptide" evidence="2">
    <location>
        <begin position="1"/>
        <end position="19"/>
    </location>
</feature>
<organism evidence="3 4">
    <name type="scientific">Pristionchus mayeri</name>
    <dbReference type="NCBI Taxonomy" id="1317129"/>
    <lineage>
        <taxon>Eukaryota</taxon>
        <taxon>Metazoa</taxon>
        <taxon>Ecdysozoa</taxon>
        <taxon>Nematoda</taxon>
        <taxon>Chromadorea</taxon>
        <taxon>Rhabditida</taxon>
        <taxon>Rhabditina</taxon>
        <taxon>Diplogasteromorpha</taxon>
        <taxon>Diplogasteroidea</taxon>
        <taxon>Neodiplogasteridae</taxon>
        <taxon>Pristionchus</taxon>
    </lineage>
</organism>
<accession>A0AAN4ZEC2</accession>
<dbReference type="AlphaFoldDB" id="A0AAN4ZEC2"/>
<comment type="caution">
    <text evidence="3">The sequence shown here is derived from an EMBL/GenBank/DDBJ whole genome shotgun (WGS) entry which is preliminary data.</text>
</comment>
<feature type="chain" id="PRO_5042891506" description="SREBP regulating gene protein" evidence="2">
    <location>
        <begin position="20"/>
        <end position="406"/>
    </location>
</feature>
<feature type="region of interest" description="Disordered" evidence="1">
    <location>
        <begin position="268"/>
        <end position="296"/>
    </location>
</feature>
<evidence type="ECO:0000313" key="4">
    <source>
        <dbReference type="Proteomes" id="UP001328107"/>
    </source>
</evidence>
<protein>
    <recommendedName>
        <fullName evidence="5">SREBP regulating gene protein</fullName>
    </recommendedName>
</protein>
<keyword evidence="2" id="KW-0732">Signal</keyword>
<proteinExistence type="predicted"/>
<dbReference type="Proteomes" id="UP001328107">
    <property type="component" value="Unassembled WGS sequence"/>
</dbReference>
<dbReference type="EMBL" id="BTRK01000002">
    <property type="protein sequence ID" value="GMR36973.1"/>
    <property type="molecule type" value="Genomic_DNA"/>
</dbReference>
<sequence>MMSLFAILFLFLSLLLSNAIVSSLLPSFLFPPSHQIPPSCSLEWCGEREVRLPSNLLIDACKLAEEVYKVEVLNKKLDYLQAACLDVGSGGKSCWTGSSCSCSECSSLIECCIASQKCTSRILRSQIGISFQRSLSLLNGAITKCRLNTQKALMTGMTKDDADVGVLILEEIRLFNQYSPRAVLGNRTKSLLSERIRKDLRPVILGDTNKGEGKPLIVFSRKGRDLLRLLEMVEGKPMSKQKEINSIVDGETGKESTWIYRKGNEEGKSEQVYPSLSPPILSPRSIPDSTTTVSSMEPATTVFPTTVVIAPTSVETTTKSGEWHSSIPIGVPNASSTLPDSSLFTANSSKVRRKERLFDHLKGKMKKRVTFYDLRKVGRRGEVRRSPPRRGLTKEDKEILKSIDVK</sequence>
<feature type="non-terminal residue" evidence="3">
    <location>
        <position position="406"/>
    </location>
</feature>
<feature type="compositionally biased region" description="Basic and acidic residues" evidence="1">
    <location>
        <begin position="392"/>
        <end position="406"/>
    </location>
</feature>